<dbReference type="PROSITE" id="PS00671">
    <property type="entry name" value="D_2_HYDROXYACID_DH_3"/>
    <property type="match status" value="1"/>
</dbReference>
<comment type="caution">
    <text evidence="4">The sequence shown here is derived from an EMBL/GenBank/DDBJ whole genome shotgun (WGS) entry which is preliminary data.</text>
</comment>
<dbReference type="CDD" id="cd05300">
    <property type="entry name" value="2-Hacid_dh_1"/>
    <property type="match status" value="1"/>
</dbReference>
<dbReference type="FunFam" id="3.40.50.720:FF:000363">
    <property type="entry name" value="D-isomer specific 2-hydroxyacid dehydrogenase"/>
    <property type="match status" value="1"/>
</dbReference>
<dbReference type="Gene3D" id="3.40.50.720">
    <property type="entry name" value="NAD(P)-binding Rossmann-like Domain"/>
    <property type="match status" value="2"/>
</dbReference>
<sequence length="320" mass="35387">MKKIIILYNQVYRMPDEYVNQVRNMASGYEVMVVRQDELTDEMLEEAEVITGHPDAERLARARQLRWLHIQSAGVDKYADPALLPSEDVVVTRTAGVFGTTIAEHVVGMMIALCRAFPIYEANQRDRQWKRLPEDSYREISGATVLVVGAGDLGGEIAKRLSGFDCRILGIRRSARPSQYFDDVYGMAELPAVLGKADFTVIALPSTEETRGMFDAGLLAAMKRDSILINIGRGDIVDTAALAAALQSGQLGGAGLDVTDPEPLPEVSPLWSLDNVMITPHVSGFSPKVPARRAKLFLDLLSRYLAGEELYYRVDYTKGY</sequence>
<reference evidence="4" key="1">
    <citation type="submission" date="2020-08" db="EMBL/GenBank/DDBJ databases">
        <title>Genome public.</title>
        <authorList>
            <person name="Liu C."/>
            <person name="Sun Q."/>
        </authorList>
    </citation>
    <scope>NUCLEOTIDE SEQUENCE</scope>
    <source>
        <strain evidence="4">NSJ-53</strain>
    </source>
</reference>
<feature type="domain" description="D-isomer specific 2-hydroxyacid dehydrogenase NAD-binding" evidence="3">
    <location>
        <begin position="107"/>
        <end position="283"/>
    </location>
</feature>
<dbReference type="PANTHER" id="PTHR43333:SF1">
    <property type="entry name" value="D-ISOMER SPECIFIC 2-HYDROXYACID DEHYDROGENASE NAD-BINDING DOMAIN-CONTAINING PROTEIN"/>
    <property type="match status" value="1"/>
</dbReference>
<keyword evidence="2" id="KW-0520">NAD</keyword>
<dbReference type="AlphaFoldDB" id="A0A926D5X7"/>
<accession>A0A926D5X7</accession>
<dbReference type="InterPro" id="IPR036291">
    <property type="entry name" value="NAD(P)-bd_dom_sf"/>
</dbReference>
<dbReference type="Proteomes" id="UP000623172">
    <property type="component" value="Unassembled WGS sequence"/>
</dbReference>
<proteinExistence type="predicted"/>
<gene>
    <name evidence="4" type="ORF">H8696_08250</name>
</gene>
<dbReference type="RefSeq" id="WP_249316512.1">
    <property type="nucleotide sequence ID" value="NZ_JACRSR010000003.1"/>
</dbReference>
<evidence type="ECO:0000259" key="3">
    <source>
        <dbReference type="Pfam" id="PF02826"/>
    </source>
</evidence>
<name>A0A926D5X7_9FIRM</name>
<evidence type="ECO:0000313" key="5">
    <source>
        <dbReference type="Proteomes" id="UP000623172"/>
    </source>
</evidence>
<protein>
    <submittedName>
        <fullName evidence="4">D-2-hydroxyacid dehydrogenase</fullName>
    </submittedName>
</protein>
<organism evidence="4 5">
    <name type="scientific">Gehongia tenuis</name>
    <dbReference type="NCBI Taxonomy" id="2763655"/>
    <lineage>
        <taxon>Bacteria</taxon>
        <taxon>Bacillati</taxon>
        <taxon>Bacillota</taxon>
        <taxon>Clostridia</taxon>
        <taxon>Christensenellales</taxon>
        <taxon>Christensenellaceae</taxon>
        <taxon>Gehongia</taxon>
    </lineage>
</organism>
<dbReference type="InterPro" id="IPR006140">
    <property type="entry name" value="D-isomer_DH_NAD-bd"/>
</dbReference>
<keyword evidence="1" id="KW-0560">Oxidoreductase</keyword>
<dbReference type="Pfam" id="PF02826">
    <property type="entry name" value="2-Hacid_dh_C"/>
    <property type="match status" value="1"/>
</dbReference>
<evidence type="ECO:0000256" key="1">
    <source>
        <dbReference type="ARBA" id="ARBA00023002"/>
    </source>
</evidence>
<evidence type="ECO:0000256" key="2">
    <source>
        <dbReference type="ARBA" id="ARBA00023027"/>
    </source>
</evidence>
<dbReference type="SUPFAM" id="SSF52283">
    <property type="entry name" value="Formate/glycerate dehydrogenase catalytic domain-like"/>
    <property type="match status" value="1"/>
</dbReference>
<keyword evidence="5" id="KW-1185">Reference proteome</keyword>
<dbReference type="GO" id="GO:0051287">
    <property type="term" value="F:NAD binding"/>
    <property type="evidence" value="ECO:0007669"/>
    <property type="project" value="InterPro"/>
</dbReference>
<dbReference type="PANTHER" id="PTHR43333">
    <property type="entry name" value="2-HACID_DH_C DOMAIN-CONTAINING PROTEIN"/>
    <property type="match status" value="1"/>
</dbReference>
<dbReference type="InterPro" id="IPR029753">
    <property type="entry name" value="D-isomer_DH_CS"/>
</dbReference>
<dbReference type="GO" id="GO:0016616">
    <property type="term" value="F:oxidoreductase activity, acting on the CH-OH group of donors, NAD or NADP as acceptor"/>
    <property type="evidence" value="ECO:0007669"/>
    <property type="project" value="UniProtKB-ARBA"/>
</dbReference>
<evidence type="ECO:0000313" key="4">
    <source>
        <dbReference type="EMBL" id="MBC8531836.1"/>
    </source>
</evidence>
<dbReference type="EMBL" id="JACRSR010000003">
    <property type="protein sequence ID" value="MBC8531836.1"/>
    <property type="molecule type" value="Genomic_DNA"/>
</dbReference>
<dbReference type="SUPFAM" id="SSF51735">
    <property type="entry name" value="NAD(P)-binding Rossmann-fold domains"/>
    <property type="match status" value="1"/>
</dbReference>